<comment type="similarity">
    <text evidence="3 11">Belongs to the ketopantoate reductase family.</text>
</comment>
<evidence type="ECO:0000259" key="13">
    <source>
        <dbReference type="Pfam" id="PF02558"/>
    </source>
</evidence>
<dbReference type="FunFam" id="3.40.50.720:FF:000307">
    <property type="entry name" value="2-dehydropantoate 2-reductase"/>
    <property type="match status" value="1"/>
</dbReference>
<proteinExistence type="inferred from homology"/>
<evidence type="ECO:0000256" key="3">
    <source>
        <dbReference type="ARBA" id="ARBA00007870"/>
    </source>
</evidence>
<evidence type="ECO:0000256" key="4">
    <source>
        <dbReference type="ARBA" id="ARBA00013014"/>
    </source>
</evidence>
<dbReference type="EC" id="1.1.1.169" evidence="4 11"/>
<dbReference type="UniPathway" id="UPA00028">
    <property type="reaction ID" value="UER00004"/>
</dbReference>
<dbReference type="RefSeq" id="WP_127728265.1">
    <property type="nucleotide sequence ID" value="NZ_SACP01000006.1"/>
</dbReference>
<dbReference type="GO" id="GO:0008677">
    <property type="term" value="F:2-dehydropantoate 2-reductase activity"/>
    <property type="evidence" value="ECO:0007669"/>
    <property type="project" value="UniProtKB-EC"/>
</dbReference>
<name>A0A3S2YTX1_9HYPH</name>
<dbReference type="InterPro" id="IPR013332">
    <property type="entry name" value="KPR_N"/>
</dbReference>
<comment type="catalytic activity">
    <reaction evidence="10 11">
        <text>(R)-pantoate + NADP(+) = 2-dehydropantoate + NADPH + H(+)</text>
        <dbReference type="Rhea" id="RHEA:16233"/>
        <dbReference type="ChEBI" id="CHEBI:11561"/>
        <dbReference type="ChEBI" id="CHEBI:15378"/>
        <dbReference type="ChEBI" id="CHEBI:15980"/>
        <dbReference type="ChEBI" id="CHEBI:57783"/>
        <dbReference type="ChEBI" id="CHEBI:58349"/>
        <dbReference type="EC" id="1.1.1.169"/>
    </reaction>
</comment>
<protein>
    <recommendedName>
        <fullName evidence="5 11">2-dehydropantoate 2-reductase</fullName>
        <ecNumber evidence="4 11">1.1.1.169</ecNumber>
    </recommendedName>
    <alternativeName>
        <fullName evidence="9 11">Ketopantoate reductase</fullName>
    </alternativeName>
</protein>
<feature type="domain" description="Ketopantoate reductase N-terminal" evidence="13">
    <location>
        <begin position="3"/>
        <end position="152"/>
    </location>
</feature>
<evidence type="ECO:0000256" key="5">
    <source>
        <dbReference type="ARBA" id="ARBA00019465"/>
    </source>
</evidence>
<evidence type="ECO:0000313" key="16">
    <source>
        <dbReference type="Proteomes" id="UP000286997"/>
    </source>
</evidence>
<dbReference type="Gene3D" id="3.40.50.720">
    <property type="entry name" value="NAD(P)-binding Rossmann-like Domain"/>
    <property type="match status" value="1"/>
</dbReference>
<dbReference type="Gene3D" id="1.10.1040.10">
    <property type="entry name" value="N-(1-d-carboxylethyl)-l-norvaline Dehydrogenase, domain 2"/>
    <property type="match status" value="1"/>
</dbReference>
<comment type="function">
    <text evidence="1 11">Catalyzes the NADPH-dependent reduction of ketopantoate into pantoic acid.</text>
</comment>
<dbReference type="InterPro" id="IPR013752">
    <property type="entry name" value="KPA_reductase"/>
</dbReference>
<dbReference type="FunFam" id="1.10.1040.10:FF:000017">
    <property type="entry name" value="2-dehydropantoate 2-reductase"/>
    <property type="match status" value="1"/>
</dbReference>
<evidence type="ECO:0000256" key="6">
    <source>
        <dbReference type="ARBA" id="ARBA00022655"/>
    </source>
</evidence>
<feature type="domain" description="Ketopantoate reductase C-terminal" evidence="14">
    <location>
        <begin position="194"/>
        <end position="319"/>
    </location>
</feature>
<evidence type="ECO:0000256" key="9">
    <source>
        <dbReference type="ARBA" id="ARBA00032024"/>
    </source>
</evidence>
<dbReference type="NCBIfam" id="TIGR00745">
    <property type="entry name" value="apbA_panE"/>
    <property type="match status" value="1"/>
</dbReference>
<evidence type="ECO:0000259" key="14">
    <source>
        <dbReference type="Pfam" id="PF08546"/>
    </source>
</evidence>
<evidence type="ECO:0000256" key="10">
    <source>
        <dbReference type="ARBA" id="ARBA00048793"/>
    </source>
</evidence>
<accession>A0A3S2YTX1</accession>
<evidence type="ECO:0000313" key="15">
    <source>
        <dbReference type="EMBL" id="RVU19330.1"/>
    </source>
</evidence>
<keyword evidence="7 11" id="KW-0521">NADP</keyword>
<keyword evidence="16" id="KW-1185">Reference proteome</keyword>
<comment type="pathway">
    <text evidence="2 11">Cofactor biosynthesis; (R)-pantothenate biosynthesis; (R)-pantoate from 3-methyl-2-oxobutanoate: step 2/2.</text>
</comment>
<dbReference type="GO" id="GO:0005737">
    <property type="term" value="C:cytoplasm"/>
    <property type="evidence" value="ECO:0007669"/>
    <property type="project" value="TreeGrafter"/>
</dbReference>
<comment type="caution">
    <text evidence="15">The sequence shown here is derived from an EMBL/GenBank/DDBJ whole genome shotgun (WGS) entry which is preliminary data.</text>
</comment>
<dbReference type="InterPro" id="IPR051402">
    <property type="entry name" value="KPR-Related"/>
</dbReference>
<dbReference type="InterPro" id="IPR036291">
    <property type="entry name" value="NAD(P)-bd_dom_sf"/>
</dbReference>
<organism evidence="15 16">
    <name type="scientific">Methylobacterium oryzihabitans</name>
    <dbReference type="NCBI Taxonomy" id="2499852"/>
    <lineage>
        <taxon>Bacteria</taxon>
        <taxon>Pseudomonadati</taxon>
        <taxon>Pseudomonadota</taxon>
        <taxon>Alphaproteobacteria</taxon>
        <taxon>Hyphomicrobiales</taxon>
        <taxon>Methylobacteriaceae</taxon>
        <taxon>Methylobacterium</taxon>
    </lineage>
</organism>
<dbReference type="NCBIfam" id="NF005094">
    <property type="entry name" value="PRK06522.2-5"/>
    <property type="match status" value="1"/>
</dbReference>
<dbReference type="PANTHER" id="PTHR21708:SF26">
    <property type="entry name" value="2-DEHYDROPANTOATE 2-REDUCTASE"/>
    <property type="match status" value="1"/>
</dbReference>
<dbReference type="SUPFAM" id="SSF48179">
    <property type="entry name" value="6-phosphogluconate dehydrogenase C-terminal domain-like"/>
    <property type="match status" value="1"/>
</dbReference>
<dbReference type="OrthoDB" id="9796561at2"/>
<dbReference type="Proteomes" id="UP000286997">
    <property type="component" value="Unassembled WGS sequence"/>
</dbReference>
<evidence type="ECO:0000256" key="12">
    <source>
        <dbReference type="SAM" id="MobiDB-lite"/>
    </source>
</evidence>
<dbReference type="EMBL" id="SACP01000006">
    <property type="protein sequence ID" value="RVU19330.1"/>
    <property type="molecule type" value="Genomic_DNA"/>
</dbReference>
<dbReference type="InterPro" id="IPR008927">
    <property type="entry name" value="6-PGluconate_DH-like_C_sf"/>
</dbReference>
<evidence type="ECO:0000256" key="2">
    <source>
        <dbReference type="ARBA" id="ARBA00004994"/>
    </source>
</evidence>
<feature type="region of interest" description="Disordered" evidence="12">
    <location>
        <begin position="149"/>
        <end position="170"/>
    </location>
</feature>
<gene>
    <name evidence="15" type="primary">panE</name>
    <name evidence="15" type="ORF">EOE48_07975</name>
</gene>
<evidence type="ECO:0000256" key="7">
    <source>
        <dbReference type="ARBA" id="ARBA00022857"/>
    </source>
</evidence>
<dbReference type="InterPro" id="IPR013328">
    <property type="entry name" value="6PGD_dom2"/>
</dbReference>
<reference evidence="15 16" key="1">
    <citation type="submission" date="2019-01" db="EMBL/GenBank/DDBJ databases">
        <authorList>
            <person name="Chen W.-M."/>
        </authorList>
    </citation>
    <scope>NUCLEOTIDE SEQUENCE [LARGE SCALE GENOMIC DNA]</scope>
    <source>
        <strain evidence="15 16">TER-1</strain>
    </source>
</reference>
<evidence type="ECO:0000256" key="8">
    <source>
        <dbReference type="ARBA" id="ARBA00023002"/>
    </source>
</evidence>
<dbReference type="InterPro" id="IPR003710">
    <property type="entry name" value="ApbA"/>
</dbReference>
<keyword evidence="8 11" id="KW-0560">Oxidoreductase</keyword>
<dbReference type="Pfam" id="PF08546">
    <property type="entry name" value="ApbA_C"/>
    <property type="match status" value="1"/>
</dbReference>
<sequence length="326" mass="33761">MRVLVVGAGATGGYFGARLAEAGRDVTFLVRPARAARLAADGLVVRNPDGVLRIPSPRTVTADGLGGPYDLVLLSCKAYDLAGAVEAVAPAVGPETAVLPILNGMAHLDLLDARFGPGRVLGGSCAIAGTVNEAGEIVRMTDLHSLTFGERAGPGDKPGVSGGTPDTGGRPDRMAAVTALMQGVAFQARPSDRILLEMWEKWVFLAALAAGTCLMRTSVGDIVAAPGGREWMLGLFEECRAIAAAAGHAPREKVAQNGRAMLTAEGSPATASMMRDLSAGNRIEADHVVGDLIRRGRAGDPGAALPHLTTAYIHLKAYEARRAREG</sequence>
<evidence type="ECO:0000256" key="1">
    <source>
        <dbReference type="ARBA" id="ARBA00002919"/>
    </source>
</evidence>
<keyword evidence="6 11" id="KW-0566">Pantothenate biosynthesis</keyword>
<dbReference type="Pfam" id="PF02558">
    <property type="entry name" value="ApbA"/>
    <property type="match status" value="1"/>
</dbReference>
<dbReference type="GO" id="GO:0015940">
    <property type="term" value="P:pantothenate biosynthetic process"/>
    <property type="evidence" value="ECO:0007669"/>
    <property type="project" value="UniProtKB-UniPathway"/>
</dbReference>
<evidence type="ECO:0000256" key="11">
    <source>
        <dbReference type="RuleBase" id="RU362068"/>
    </source>
</evidence>
<dbReference type="PANTHER" id="PTHR21708">
    <property type="entry name" value="PROBABLE 2-DEHYDROPANTOATE 2-REDUCTASE"/>
    <property type="match status" value="1"/>
</dbReference>
<dbReference type="SUPFAM" id="SSF51735">
    <property type="entry name" value="NAD(P)-binding Rossmann-fold domains"/>
    <property type="match status" value="1"/>
</dbReference>
<dbReference type="AlphaFoldDB" id="A0A3S2YTX1"/>